<dbReference type="SUPFAM" id="SSF47413">
    <property type="entry name" value="lambda repressor-like DNA-binding domains"/>
    <property type="match status" value="1"/>
</dbReference>
<dbReference type="EMBL" id="BA000058">
    <property type="protein sequence ID" value="BAO04816.1"/>
    <property type="molecule type" value="Genomic_DNA"/>
</dbReference>
<protein>
    <submittedName>
        <fullName evidence="2">XRE family transcriptional regulator</fullName>
    </submittedName>
</protein>
<dbReference type="RefSeq" id="WP_030031878.1">
    <property type="nucleotide sequence ID" value="NZ_BA000058.1"/>
</dbReference>
<dbReference type="InterPro" id="IPR010982">
    <property type="entry name" value="Lambda_DNA-bd_dom_sf"/>
</dbReference>
<feature type="domain" description="HTH cro/C1-type" evidence="1">
    <location>
        <begin position="8"/>
        <end position="62"/>
    </location>
</feature>
<dbReference type="SMART" id="SM00530">
    <property type="entry name" value="HTH_XRE"/>
    <property type="match status" value="1"/>
</dbReference>
<gene>
    <name evidence="2" type="ORF">CBO05P1_097</name>
</gene>
<dbReference type="AlphaFoldDB" id="A0A060N331"/>
<accession>A0A060N331</accession>
<reference evidence="2" key="1">
    <citation type="submission" date="2013-10" db="EMBL/GenBank/DDBJ databases">
        <title>Draft genome sequence of Clostridium botulinum type B strain Osaka05.</title>
        <authorList>
            <person name="Sakaguchi Y."/>
            <person name="Hosomi K."/>
            <person name="Uchiyama J."/>
            <person name="Ogura Y."/>
            <person name="Sakaguchi M."/>
            <person name="Kohda T."/>
            <person name="Mukamoto M."/>
            <person name="Misawa N."/>
            <person name="Matsuzaki S."/>
            <person name="Hayashi T."/>
            <person name="Kozaki S."/>
        </authorList>
    </citation>
    <scope>NUCLEOTIDE SEQUENCE</scope>
    <source>
        <strain evidence="2">Osaka05</strain>
    </source>
</reference>
<dbReference type="CDD" id="cd00093">
    <property type="entry name" value="HTH_XRE"/>
    <property type="match status" value="1"/>
</dbReference>
<organism evidence="2">
    <name type="scientific">Clostridium botulinum B str. Osaka05</name>
    <dbReference type="NCBI Taxonomy" id="1407017"/>
    <lineage>
        <taxon>Bacteria</taxon>
        <taxon>Bacillati</taxon>
        <taxon>Bacillota</taxon>
        <taxon>Clostridia</taxon>
        <taxon>Eubacteriales</taxon>
        <taxon>Clostridiaceae</taxon>
        <taxon>Clostridium</taxon>
    </lineage>
</organism>
<evidence type="ECO:0000259" key="1">
    <source>
        <dbReference type="PROSITE" id="PS50943"/>
    </source>
</evidence>
<dbReference type="HOGENOM" id="CLU_1114294_0_0_9"/>
<dbReference type="InterPro" id="IPR001387">
    <property type="entry name" value="Cro/C1-type_HTH"/>
</dbReference>
<dbReference type="Pfam" id="PF01381">
    <property type="entry name" value="HTH_3"/>
    <property type="match status" value="1"/>
</dbReference>
<proteinExistence type="predicted"/>
<dbReference type="PROSITE" id="PS50943">
    <property type="entry name" value="HTH_CROC1"/>
    <property type="match status" value="1"/>
</dbReference>
<dbReference type="GO" id="GO:0003677">
    <property type="term" value="F:DNA binding"/>
    <property type="evidence" value="ECO:0007669"/>
    <property type="project" value="InterPro"/>
</dbReference>
<dbReference type="Gene3D" id="1.10.260.40">
    <property type="entry name" value="lambda repressor-like DNA-binding domains"/>
    <property type="match status" value="1"/>
</dbReference>
<sequence length="249" mass="29320">MENQINKIREQRKNLCYSTRELAKISHIPETSIANYESNKIKAKLITIRKIAKATNTKVDDWVDKEYFEQTKENYNKNLEKCIVKESIPPMTNDQERKIAFFRGMYRADEVMDILYTVLIDMNEIKRTEYKKDVIFSEFAKKLLINVSIIKLKKVYSMCDFNKEMEQKNPVLNKKKNKEVNKKKLSIEDITYTDLANEFQVMFKYTDTLKVIIQALNKMDAIDKEGNCTSKGKVLLDKVIENKIKKTIT</sequence>
<dbReference type="Proteomes" id="UP000054164">
    <property type="component" value="Unassembled WGS sequence"/>
</dbReference>
<name>A0A060N331_CLOBO</name>
<evidence type="ECO:0000313" key="2">
    <source>
        <dbReference type="EMBL" id="BAO04816.1"/>
    </source>
</evidence>